<keyword evidence="3" id="KW-0548">Nucleotidyltransferase</keyword>
<dbReference type="InterPro" id="IPR050951">
    <property type="entry name" value="Retrovirus_Pol_polyprotein"/>
</dbReference>
<keyword evidence="4" id="KW-1185">Reference proteome</keyword>
<organism evidence="3 4">
    <name type="scientific">Popillia japonica</name>
    <name type="common">Japanese beetle</name>
    <dbReference type="NCBI Taxonomy" id="7064"/>
    <lineage>
        <taxon>Eukaryota</taxon>
        <taxon>Metazoa</taxon>
        <taxon>Ecdysozoa</taxon>
        <taxon>Arthropoda</taxon>
        <taxon>Hexapoda</taxon>
        <taxon>Insecta</taxon>
        <taxon>Pterygota</taxon>
        <taxon>Neoptera</taxon>
        <taxon>Endopterygota</taxon>
        <taxon>Coleoptera</taxon>
        <taxon>Polyphaga</taxon>
        <taxon>Scarabaeiformia</taxon>
        <taxon>Scarabaeidae</taxon>
        <taxon>Rutelinae</taxon>
        <taxon>Popillia</taxon>
    </lineage>
</organism>
<dbReference type="Gene3D" id="3.10.10.10">
    <property type="entry name" value="HIV Type 1 Reverse Transcriptase, subunit A, domain 1"/>
    <property type="match status" value="1"/>
</dbReference>
<evidence type="ECO:0000256" key="1">
    <source>
        <dbReference type="ARBA" id="ARBA00023268"/>
    </source>
</evidence>
<evidence type="ECO:0000313" key="4">
    <source>
        <dbReference type="Proteomes" id="UP001458880"/>
    </source>
</evidence>
<accession>A0AAW1HF54</accession>
<dbReference type="PANTHER" id="PTHR37984">
    <property type="entry name" value="PROTEIN CBG26694"/>
    <property type="match status" value="1"/>
</dbReference>
<keyword evidence="3" id="KW-0695">RNA-directed DNA polymerase</keyword>
<dbReference type="Proteomes" id="UP001458880">
    <property type="component" value="Unassembled WGS sequence"/>
</dbReference>
<proteinExistence type="predicted"/>
<dbReference type="SUPFAM" id="SSF56672">
    <property type="entry name" value="DNA/RNA polymerases"/>
    <property type="match status" value="1"/>
</dbReference>
<dbReference type="GO" id="GO:0003964">
    <property type="term" value="F:RNA-directed DNA polymerase activity"/>
    <property type="evidence" value="ECO:0007669"/>
    <property type="project" value="UniProtKB-KW"/>
</dbReference>
<protein>
    <submittedName>
        <fullName evidence="3">RNase H-like domain found in reverse transcriptase</fullName>
    </submittedName>
</protein>
<reference evidence="3 4" key="1">
    <citation type="journal article" date="2024" name="BMC Genomics">
        <title>De novo assembly and annotation of Popillia japonica's genome with initial clues to its potential as an invasive pest.</title>
        <authorList>
            <person name="Cucini C."/>
            <person name="Boschi S."/>
            <person name="Funari R."/>
            <person name="Cardaioli E."/>
            <person name="Iannotti N."/>
            <person name="Marturano G."/>
            <person name="Paoli F."/>
            <person name="Bruttini M."/>
            <person name="Carapelli A."/>
            <person name="Frati F."/>
            <person name="Nardi F."/>
        </authorList>
    </citation>
    <scope>NUCLEOTIDE SEQUENCE [LARGE SCALE GENOMIC DNA]</scope>
    <source>
        <strain evidence="3">DMR45628</strain>
    </source>
</reference>
<keyword evidence="3" id="KW-0808">Transferase</keyword>
<dbReference type="InterPro" id="IPR043502">
    <property type="entry name" value="DNA/RNA_pol_sf"/>
</dbReference>
<dbReference type="InterPro" id="IPR041577">
    <property type="entry name" value="RT_RNaseH_2"/>
</dbReference>
<sequence length="427" mass="48662">MDIMLQGARLKQRLRFLSCQRHGYNATRCKTKAATAVLVTNPIHLSDEVICRYSNVTVGVLGALEATLKVDQTEAKVKFLVVPTKLQEILLLVGQSFLNMEVVPRHDVSFVQVEWDEYVGEIFIYSPIARCRDHIKRCLITSNNAVVQVINPSDNAIRYKFGQIIASELPTREAAEASHIHTGIEAYHYPASHYSHCSGKRRLIVPFATNSAELSKWEITKMKIDQNDEKPVTYRLYRLAFKEREEVRNIVSELLEHDIIQESNSPYSNPIVLVKKKTGKLGCVRSAEPKDHQGQFSLIARPLTLLTRKANTWDQETEEAFRRIKEILTSRPLLAIYDSTAITEVHMNASTVGITGVELQKQNDALCVIYFCRQATKEKQRYHSYELDSLGHFCAYGGYRLCRFTNHINEKGTDSKDREMVAANTRI</sequence>
<gene>
    <name evidence="3" type="ORF">QE152_g40828</name>
</gene>
<dbReference type="PANTHER" id="PTHR37984:SF5">
    <property type="entry name" value="PROTEIN NYNRIN-LIKE"/>
    <property type="match status" value="1"/>
</dbReference>
<evidence type="ECO:0000313" key="3">
    <source>
        <dbReference type="EMBL" id="KAK9674825.1"/>
    </source>
</evidence>
<name>A0AAW1HF54_POPJA</name>
<keyword evidence="1" id="KW-0511">Multifunctional enzyme</keyword>
<dbReference type="AlphaFoldDB" id="A0AAW1HF54"/>
<feature type="domain" description="Reverse transcriptase/retrotransposon-derived protein RNase H-like" evidence="2">
    <location>
        <begin position="313"/>
        <end position="392"/>
    </location>
</feature>
<dbReference type="Pfam" id="PF17919">
    <property type="entry name" value="RT_RNaseH_2"/>
    <property type="match status" value="1"/>
</dbReference>
<comment type="caution">
    <text evidence="3">The sequence shown here is derived from an EMBL/GenBank/DDBJ whole genome shotgun (WGS) entry which is preliminary data.</text>
</comment>
<dbReference type="EMBL" id="JASPKY010001486">
    <property type="protein sequence ID" value="KAK9674825.1"/>
    <property type="molecule type" value="Genomic_DNA"/>
</dbReference>
<evidence type="ECO:0000259" key="2">
    <source>
        <dbReference type="Pfam" id="PF17919"/>
    </source>
</evidence>